<accession>A0A266NA07</accession>
<gene>
    <name evidence="1" type="ORF">CJF39_14100</name>
</gene>
<proteinExistence type="predicted"/>
<organism evidence="1 2">
    <name type="scientific">Pseudomonas lundensis</name>
    <dbReference type="NCBI Taxonomy" id="86185"/>
    <lineage>
        <taxon>Bacteria</taxon>
        <taxon>Pseudomonadati</taxon>
        <taxon>Pseudomonadota</taxon>
        <taxon>Gammaproteobacteria</taxon>
        <taxon>Pseudomonadales</taxon>
        <taxon>Pseudomonadaceae</taxon>
        <taxon>Pseudomonas</taxon>
    </lineage>
</organism>
<name>A0A266NA07_9PSED</name>
<sequence>MFNPSTGEQKILTEKTDLLTSGSEMTDITIRFSWLFQHSNLQKRAQAGKLAVLIALQAPTRQE</sequence>
<dbReference type="Proteomes" id="UP000215788">
    <property type="component" value="Unassembled WGS sequence"/>
</dbReference>
<reference evidence="1 2" key="1">
    <citation type="submission" date="2017-08" db="EMBL/GenBank/DDBJ databases">
        <title>Genomic and metabolic characterisation of spoilage-associated Pseudomonas species.</title>
        <authorList>
            <person name="Stanborough T."/>
            <person name="Fegan N."/>
            <person name="Powell S.M."/>
            <person name="Singh T."/>
            <person name="Tamplin M.L."/>
            <person name="Chandry P.S."/>
        </authorList>
    </citation>
    <scope>NUCLEOTIDE SEQUENCE [LARGE SCALE GENOMIC DNA]</scope>
    <source>
        <strain evidence="1 2">L1802</strain>
    </source>
</reference>
<evidence type="ECO:0000313" key="2">
    <source>
        <dbReference type="Proteomes" id="UP000215788"/>
    </source>
</evidence>
<evidence type="ECO:0000313" key="1">
    <source>
        <dbReference type="EMBL" id="OZY58852.1"/>
    </source>
</evidence>
<comment type="caution">
    <text evidence="1">The sequence shown here is derived from an EMBL/GenBank/DDBJ whole genome shotgun (WGS) entry which is preliminary data.</text>
</comment>
<protein>
    <submittedName>
        <fullName evidence="1">Uncharacterized protein</fullName>
    </submittedName>
</protein>
<dbReference type="EMBL" id="NQKI01000021">
    <property type="protein sequence ID" value="OZY58852.1"/>
    <property type="molecule type" value="Genomic_DNA"/>
</dbReference>
<dbReference type="AlphaFoldDB" id="A0A266NA07"/>